<name>A0A5C7T164_THASP</name>
<dbReference type="AlphaFoldDB" id="A0A5C7T164"/>
<dbReference type="Proteomes" id="UP000321192">
    <property type="component" value="Unassembled WGS sequence"/>
</dbReference>
<sequence length="125" mass="12708">MGQLEGVERQPPVAQPALLAQAFEGPGEVWRVAVTGQQDGATVVFGQQHDARSVGRRGVAGHGVAPAGRPGIAAPEQVGGAVDTGGGRLVGAAEHVEPALAELVEAWEGGAEHGEPEPAAQRDER</sequence>
<evidence type="ECO:0000256" key="1">
    <source>
        <dbReference type="SAM" id="MobiDB-lite"/>
    </source>
</evidence>
<comment type="caution">
    <text evidence="2">The sequence shown here is derived from an EMBL/GenBank/DDBJ whole genome shotgun (WGS) entry which is preliminary data.</text>
</comment>
<feature type="region of interest" description="Disordered" evidence="1">
    <location>
        <begin position="106"/>
        <end position="125"/>
    </location>
</feature>
<reference evidence="2 3" key="1">
    <citation type="submission" date="2018-09" db="EMBL/GenBank/DDBJ databases">
        <title>Metagenome Assembled Genomes from an Advanced Water Purification Facility.</title>
        <authorList>
            <person name="Stamps B.W."/>
            <person name="Spear J.R."/>
        </authorList>
    </citation>
    <scope>NUCLEOTIDE SEQUENCE [LARGE SCALE GENOMIC DNA]</scope>
    <source>
        <strain evidence="2">Bin_27_1</strain>
    </source>
</reference>
<evidence type="ECO:0000313" key="3">
    <source>
        <dbReference type="Proteomes" id="UP000321192"/>
    </source>
</evidence>
<protein>
    <submittedName>
        <fullName evidence="2">Uncharacterized protein</fullName>
    </submittedName>
</protein>
<evidence type="ECO:0000313" key="2">
    <source>
        <dbReference type="EMBL" id="TXH89520.1"/>
    </source>
</evidence>
<feature type="compositionally biased region" description="Basic and acidic residues" evidence="1">
    <location>
        <begin position="110"/>
        <end position="125"/>
    </location>
</feature>
<gene>
    <name evidence="2" type="ORF">E6Q80_04395</name>
</gene>
<proteinExistence type="predicted"/>
<dbReference type="EMBL" id="SSFD01000058">
    <property type="protein sequence ID" value="TXH89520.1"/>
    <property type="molecule type" value="Genomic_DNA"/>
</dbReference>
<feature type="compositionally biased region" description="Low complexity" evidence="1">
    <location>
        <begin position="62"/>
        <end position="71"/>
    </location>
</feature>
<organism evidence="2 3">
    <name type="scientific">Thauera aminoaromatica</name>
    <dbReference type="NCBI Taxonomy" id="164330"/>
    <lineage>
        <taxon>Bacteria</taxon>
        <taxon>Pseudomonadati</taxon>
        <taxon>Pseudomonadota</taxon>
        <taxon>Betaproteobacteria</taxon>
        <taxon>Rhodocyclales</taxon>
        <taxon>Zoogloeaceae</taxon>
        <taxon>Thauera</taxon>
    </lineage>
</organism>
<accession>A0A5C7T164</accession>
<feature type="region of interest" description="Disordered" evidence="1">
    <location>
        <begin position="49"/>
        <end position="75"/>
    </location>
</feature>